<dbReference type="GO" id="GO:0003677">
    <property type="term" value="F:DNA binding"/>
    <property type="evidence" value="ECO:0007669"/>
    <property type="project" value="UniProtKB-KW"/>
</dbReference>
<dbReference type="HAMAP" id="MF_00034">
    <property type="entry name" value="RuvC"/>
    <property type="match status" value="1"/>
</dbReference>
<dbReference type="GO" id="GO:0005737">
    <property type="term" value="C:cytoplasm"/>
    <property type="evidence" value="ECO:0007669"/>
    <property type="project" value="UniProtKB-SubCell"/>
</dbReference>
<evidence type="ECO:0000256" key="6">
    <source>
        <dbReference type="ARBA" id="ARBA00022763"/>
    </source>
</evidence>
<dbReference type="CDD" id="cd16962">
    <property type="entry name" value="RuvC"/>
    <property type="match status" value="1"/>
</dbReference>
<dbReference type="InterPro" id="IPR012337">
    <property type="entry name" value="RNaseH-like_sf"/>
</dbReference>
<evidence type="ECO:0000256" key="3">
    <source>
        <dbReference type="ARBA" id="ARBA00022722"/>
    </source>
</evidence>
<keyword evidence="5 13" id="KW-0255">Endonuclease</keyword>
<dbReference type="Gene3D" id="3.30.420.10">
    <property type="entry name" value="Ribonuclease H-like superfamily/Ribonuclease H"/>
    <property type="match status" value="1"/>
</dbReference>
<evidence type="ECO:0000313" key="16">
    <source>
        <dbReference type="Proteomes" id="UP000177165"/>
    </source>
</evidence>
<keyword evidence="4 13" id="KW-0479">Metal-binding</keyword>
<dbReference type="SUPFAM" id="SSF53098">
    <property type="entry name" value="Ribonuclease H-like"/>
    <property type="match status" value="1"/>
</dbReference>
<comment type="catalytic activity">
    <reaction evidence="12 13">
        <text>Endonucleolytic cleavage at a junction such as a reciprocal single-stranded crossover between two homologous DNA duplexes (Holliday junction).</text>
        <dbReference type="EC" id="3.1.21.10"/>
    </reaction>
</comment>
<comment type="cofactor">
    <cofactor evidence="13">
        <name>Mg(2+)</name>
        <dbReference type="ChEBI" id="CHEBI:18420"/>
    </cofactor>
    <text evidence="13">Binds 2 Mg(2+) ion per subunit.</text>
</comment>
<evidence type="ECO:0000256" key="8">
    <source>
        <dbReference type="ARBA" id="ARBA00022842"/>
    </source>
</evidence>
<feature type="active site" evidence="13">
    <location>
        <position position="150"/>
    </location>
</feature>
<organism evidence="15 16">
    <name type="scientific">Candidatus Kerfeldbacteria bacterium RIFCSPHIGHO2_02_FULL_42_14</name>
    <dbReference type="NCBI Taxonomy" id="1798540"/>
    <lineage>
        <taxon>Bacteria</taxon>
        <taxon>Candidatus Kerfeldiibacteriota</taxon>
    </lineage>
</organism>
<dbReference type="InterPro" id="IPR002176">
    <property type="entry name" value="X-over_junc_endoDNase_RuvC"/>
</dbReference>
<dbReference type="STRING" id="1798540.A3B74_03250"/>
<protein>
    <recommendedName>
        <fullName evidence="13 14">Crossover junction endodeoxyribonuclease RuvC</fullName>
        <ecNumber evidence="13 14">3.1.21.10</ecNumber>
    </recommendedName>
    <alternativeName>
        <fullName evidence="13">Holliday junction nuclease RuvC</fullName>
    </alternativeName>
    <alternativeName>
        <fullName evidence="13">Holliday junction resolvase RuvC</fullName>
    </alternativeName>
</protein>
<feature type="binding site" evidence="13">
    <location>
        <position position="17"/>
    </location>
    <ligand>
        <name>Mg(2+)</name>
        <dbReference type="ChEBI" id="CHEBI:18420"/>
        <label>1</label>
    </ligand>
</feature>
<evidence type="ECO:0000256" key="11">
    <source>
        <dbReference type="ARBA" id="ARBA00023204"/>
    </source>
</evidence>
<keyword evidence="8 13" id="KW-0460">Magnesium</keyword>
<proteinExistence type="inferred from homology"/>
<dbReference type="Proteomes" id="UP000177165">
    <property type="component" value="Unassembled WGS sequence"/>
</dbReference>
<evidence type="ECO:0000256" key="9">
    <source>
        <dbReference type="ARBA" id="ARBA00023125"/>
    </source>
</evidence>
<dbReference type="PANTHER" id="PTHR30194">
    <property type="entry name" value="CROSSOVER JUNCTION ENDODEOXYRIBONUCLEASE RUVC"/>
    <property type="match status" value="1"/>
</dbReference>
<evidence type="ECO:0000256" key="13">
    <source>
        <dbReference type="HAMAP-Rule" id="MF_00034"/>
    </source>
</evidence>
<dbReference type="GO" id="GO:0000287">
    <property type="term" value="F:magnesium ion binding"/>
    <property type="evidence" value="ECO:0007669"/>
    <property type="project" value="UniProtKB-UniRule"/>
</dbReference>
<dbReference type="InterPro" id="IPR020563">
    <property type="entry name" value="X-over_junc_endoDNase_Mg_BS"/>
</dbReference>
<dbReference type="Pfam" id="PF02075">
    <property type="entry name" value="RuvC"/>
    <property type="match status" value="1"/>
</dbReference>
<keyword evidence="9 13" id="KW-0238">DNA-binding</keyword>
<dbReference type="PANTHER" id="PTHR30194:SF3">
    <property type="entry name" value="CROSSOVER JUNCTION ENDODEOXYRIBONUCLEASE RUVC"/>
    <property type="match status" value="1"/>
</dbReference>
<evidence type="ECO:0000256" key="5">
    <source>
        <dbReference type="ARBA" id="ARBA00022759"/>
    </source>
</evidence>
<dbReference type="GO" id="GO:0006310">
    <property type="term" value="P:DNA recombination"/>
    <property type="evidence" value="ECO:0007669"/>
    <property type="project" value="UniProtKB-UniRule"/>
</dbReference>
<keyword evidence="7 13" id="KW-0378">Hydrolase</keyword>
<reference evidence="15 16" key="1">
    <citation type="journal article" date="2016" name="Nat. Commun.">
        <title>Thousands of microbial genomes shed light on interconnected biogeochemical processes in an aquifer system.</title>
        <authorList>
            <person name="Anantharaman K."/>
            <person name="Brown C.T."/>
            <person name="Hug L.A."/>
            <person name="Sharon I."/>
            <person name="Castelle C.J."/>
            <person name="Probst A.J."/>
            <person name="Thomas B.C."/>
            <person name="Singh A."/>
            <person name="Wilkins M.J."/>
            <person name="Karaoz U."/>
            <person name="Brodie E.L."/>
            <person name="Williams K.H."/>
            <person name="Hubbard S.S."/>
            <person name="Banfield J.F."/>
        </authorList>
    </citation>
    <scope>NUCLEOTIDE SEQUENCE [LARGE SCALE GENOMIC DNA]</scope>
</reference>
<dbReference type="GO" id="GO:0006281">
    <property type="term" value="P:DNA repair"/>
    <property type="evidence" value="ECO:0007669"/>
    <property type="project" value="UniProtKB-UniRule"/>
</dbReference>
<evidence type="ECO:0000256" key="4">
    <source>
        <dbReference type="ARBA" id="ARBA00022723"/>
    </source>
</evidence>
<dbReference type="NCBIfam" id="NF000711">
    <property type="entry name" value="PRK00039.2-1"/>
    <property type="match status" value="1"/>
</dbReference>
<evidence type="ECO:0000256" key="1">
    <source>
        <dbReference type="ARBA" id="ARBA00009518"/>
    </source>
</evidence>
<comment type="subunit">
    <text evidence="13">Homodimer which binds Holliday junction (HJ) DNA. The HJ becomes 2-fold symmetrical on binding to RuvC with unstacked arms; it has a different conformation from HJ DNA in complex with RuvA. In the full resolvosome a probable DNA-RuvA(4)-RuvB(12)-RuvC(2) complex forms which resolves the HJ.</text>
</comment>
<feature type="binding site" evidence="13">
    <location>
        <position position="150"/>
    </location>
    <ligand>
        <name>Mg(2+)</name>
        <dbReference type="ChEBI" id="CHEBI:18420"/>
        <label>1</label>
    </ligand>
</feature>
<accession>A0A1G2ARX7</accession>
<keyword evidence="6 13" id="KW-0227">DNA damage</keyword>
<dbReference type="GO" id="GO:0048476">
    <property type="term" value="C:Holliday junction resolvase complex"/>
    <property type="evidence" value="ECO:0007669"/>
    <property type="project" value="UniProtKB-UniRule"/>
</dbReference>
<evidence type="ECO:0000313" key="15">
    <source>
        <dbReference type="EMBL" id="OGY78780.1"/>
    </source>
</evidence>
<evidence type="ECO:0000256" key="12">
    <source>
        <dbReference type="ARBA" id="ARBA00029354"/>
    </source>
</evidence>
<feature type="active site" evidence="13">
    <location>
        <position position="17"/>
    </location>
</feature>
<dbReference type="EC" id="3.1.21.10" evidence="13 14"/>
<dbReference type="FunFam" id="3.30.420.10:FF:000002">
    <property type="entry name" value="Crossover junction endodeoxyribonuclease RuvC"/>
    <property type="match status" value="1"/>
</dbReference>
<dbReference type="GO" id="GO:0008821">
    <property type="term" value="F:crossover junction DNA endonuclease activity"/>
    <property type="evidence" value="ECO:0007669"/>
    <property type="project" value="UniProtKB-UniRule"/>
</dbReference>
<dbReference type="PRINTS" id="PR00696">
    <property type="entry name" value="RSOLVASERUVC"/>
</dbReference>
<dbReference type="InterPro" id="IPR036397">
    <property type="entry name" value="RNaseH_sf"/>
</dbReference>
<keyword evidence="10 13" id="KW-0233">DNA recombination</keyword>
<evidence type="ECO:0000256" key="7">
    <source>
        <dbReference type="ARBA" id="ARBA00022801"/>
    </source>
</evidence>
<dbReference type="NCBIfam" id="TIGR00228">
    <property type="entry name" value="ruvC"/>
    <property type="match status" value="1"/>
</dbReference>
<dbReference type="PROSITE" id="PS01321">
    <property type="entry name" value="RUVC"/>
    <property type="match status" value="1"/>
</dbReference>
<feature type="binding site" evidence="13">
    <location>
        <position position="77"/>
    </location>
    <ligand>
        <name>Mg(2+)</name>
        <dbReference type="ChEBI" id="CHEBI:18420"/>
        <label>2</label>
    </ligand>
</feature>
<sequence length="172" mass="19174">MLPHKIPTKPKHILGIDPGIATTGFGVIELIKTTPHWITHGVIQTPKQEILASRLENIKKEIHAICKKYAITTAGMEAIFFAKNTKTAINVAHARGVILLTFEELHIPCYEFTPLQMKRTITGFGQADKKQVEYMIQAILKPKKPFKKDDAADALAIALCTCYNLVSLNIRV</sequence>
<dbReference type="EMBL" id="MHKB01000012">
    <property type="protein sequence ID" value="OGY78780.1"/>
    <property type="molecule type" value="Genomic_DNA"/>
</dbReference>
<evidence type="ECO:0000256" key="10">
    <source>
        <dbReference type="ARBA" id="ARBA00023172"/>
    </source>
</evidence>
<keyword evidence="3 13" id="KW-0540">Nuclease</keyword>
<dbReference type="AlphaFoldDB" id="A0A1G2ARX7"/>
<feature type="active site" evidence="13">
    <location>
        <position position="77"/>
    </location>
</feature>
<gene>
    <name evidence="13" type="primary">ruvC</name>
    <name evidence="15" type="ORF">A3B74_03250</name>
</gene>
<evidence type="ECO:0000256" key="14">
    <source>
        <dbReference type="NCBIfam" id="TIGR00228"/>
    </source>
</evidence>
<comment type="function">
    <text evidence="13">The RuvA-RuvB-RuvC complex processes Holliday junction (HJ) DNA during genetic recombination and DNA repair. Endonuclease that resolves HJ intermediates. Cleaves cruciform DNA by making single-stranded nicks across the HJ at symmetrical positions within the homologous arms, yielding a 5'-phosphate and a 3'-hydroxyl group; requires a central core of homology in the junction. The consensus cleavage sequence is 5'-(A/T)TT(C/G)-3'. Cleavage occurs on the 3'-side of the TT dinucleotide at the point of strand exchange. HJ branch migration catalyzed by RuvA-RuvB allows RuvC to scan DNA until it finds its consensus sequence, where it cleaves and resolves the cruciform DNA.</text>
</comment>
<comment type="subcellular location">
    <subcellularLocation>
        <location evidence="13">Cytoplasm</location>
    </subcellularLocation>
</comment>
<comment type="caution">
    <text evidence="15">The sequence shown here is derived from an EMBL/GenBank/DDBJ whole genome shotgun (WGS) entry which is preliminary data.</text>
</comment>
<comment type="similarity">
    <text evidence="1 13">Belongs to the RuvC family.</text>
</comment>
<keyword evidence="11 13" id="KW-0234">DNA repair</keyword>
<name>A0A1G2ARX7_9BACT</name>
<evidence type="ECO:0000256" key="2">
    <source>
        <dbReference type="ARBA" id="ARBA00022490"/>
    </source>
</evidence>
<keyword evidence="2 13" id="KW-0963">Cytoplasm</keyword>